<dbReference type="Proteomes" id="UP000321606">
    <property type="component" value="Chromosome"/>
</dbReference>
<keyword evidence="1" id="KW-0175">Coiled coil</keyword>
<dbReference type="KEGG" id="lgo:JCM16774_0317"/>
<evidence type="ECO:0000313" key="3">
    <source>
        <dbReference type="Proteomes" id="UP000321606"/>
    </source>
</evidence>
<feature type="coiled-coil region" evidence="1">
    <location>
        <begin position="1"/>
        <end position="28"/>
    </location>
</feature>
<evidence type="ECO:0000256" key="1">
    <source>
        <dbReference type="SAM" id="Coils"/>
    </source>
</evidence>
<dbReference type="AlphaFoldDB" id="A0A510JB45"/>
<name>A0A510JB45_9FUSO</name>
<organism evidence="2 3">
    <name type="scientific">Pseudoleptotrichia goodfellowii</name>
    <dbReference type="NCBI Taxonomy" id="157692"/>
    <lineage>
        <taxon>Bacteria</taxon>
        <taxon>Fusobacteriati</taxon>
        <taxon>Fusobacteriota</taxon>
        <taxon>Fusobacteriia</taxon>
        <taxon>Fusobacteriales</taxon>
        <taxon>Leptotrichiaceae</taxon>
        <taxon>Pseudoleptotrichia</taxon>
    </lineage>
</organism>
<reference evidence="2 3" key="1">
    <citation type="submission" date="2019-07" db="EMBL/GenBank/DDBJ databases">
        <title>Complete Genome Sequence of Leptotrichia goodfellowii Strain JCM 16774.</title>
        <authorList>
            <person name="Watanabe S."/>
            <person name="Cui L."/>
        </authorList>
    </citation>
    <scope>NUCLEOTIDE SEQUENCE [LARGE SCALE GENOMIC DNA]</scope>
    <source>
        <strain evidence="2 3">JCM16774</strain>
    </source>
</reference>
<dbReference type="RefSeq" id="WP_154669359.1">
    <property type="nucleotide sequence ID" value="NZ_AP019822.1"/>
</dbReference>
<dbReference type="STRING" id="714315.GCA_000516535_00329"/>
<dbReference type="EMBL" id="AP019822">
    <property type="protein sequence ID" value="BBM35405.1"/>
    <property type="molecule type" value="Genomic_DNA"/>
</dbReference>
<gene>
    <name evidence="2" type="primary">pncA</name>
    <name evidence="2" type="ORF">JCM16774_0317</name>
</gene>
<accession>A0A510JB45</accession>
<protein>
    <submittedName>
        <fullName evidence="2">Pyrazinamidase/nicotinamidase</fullName>
    </submittedName>
</protein>
<sequence length="58" mass="6964">MREKDEVIEKLEELILELKADASILKIKMKDIEDHSSFDYERGKIEALKWVLKKIKYI</sequence>
<evidence type="ECO:0000313" key="2">
    <source>
        <dbReference type="EMBL" id="BBM35405.1"/>
    </source>
</evidence>
<proteinExistence type="predicted"/>